<dbReference type="Proteomes" id="UP000218334">
    <property type="component" value="Unassembled WGS sequence"/>
</dbReference>
<evidence type="ECO:0000313" key="3">
    <source>
        <dbReference type="Proteomes" id="UP000218334"/>
    </source>
</evidence>
<protein>
    <submittedName>
        <fullName evidence="2">Uncharacterized protein</fullName>
    </submittedName>
</protein>
<name>A0A2H3CPR1_9AGAR</name>
<evidence type="ECO:0000256" key="1">
    <source>
        <dbReference type="SAM" id="MobiDB-lite"/>
    </source>
</evidence>
<feature type="compositionally biased region" description="Polar residues" evidence="1">
    <location>
        <begin position="183"/>
        <end position="193"/>
    </location>
</feature>
<feature type="region of interest" description="Disordered" evidence="1">
    <location>
        <begin position="166"/>
        <end position="202"/>
    </location>
</feature>
<keyword evidence="3" id="KW-1185">Reference proteome</keyword>
<sequence length="202" mass="22661">MHSNSGASKALSRPSPVDLCIRERTRLATSVVPNTIYHLNAVVSCRPLLRRTVFLRLFPVLDSTGTCYCSLPRHSSADHCREEMCAPETDAGPRQMGSTRTKATKATMGRGWTSTWGSSWLLHLWCCCLCCGWRLQTGQNGSCDSGSGEKMTLRRSRRSILQRRPEKWPNQQRLPLSTRRMRSTTQMQATSKAVDTDPVSML</sequence>
<dbReference type="EMBL" id="KZ293416">
    <property type="protein sequence ID" value="PBK77266.1"/>
    <property type="molecule type" value="Genomic_DNA"/>
</dbReference>
<gene>
    <name evidence="2" type="ORF">ARMSODRAFT_270431</name>
</gene>
<accession>A0A2H3CPR1</accession>
<dbReference type="AlphaFoldDB" id="A0A2H3CPR1"/>
<reference evidence="3" key="1">
    <citation type="journal article" date="2017" name="Nat. Ecol. Evol.">
        <title>Genome expansion and lineage-specific genetic innovations in the forest pathogenic fungi Armillaria.</title>
        <authorList>
            <person name="Sipos G."/>
            <person name="Prasanna A.N."/>
            <person name="Walter M.C."/>
            <person name="O'Connor E."/>
            <person name="Balint B."/>
            <person name="Krizsan K."/>
            <person name="Kiss B."/>
            <person name="Hess J."/>
            <person name="Varga T."/>
            <person name="Slot J."/>
            <person name="Riley R."/>
            <person name="Boka B."/>
            <person name="Rigling D."/>
            <person name="Barry K."/>
            <person name="Lee J."/>
            <person name="Mihaltcheva S."/>
            <person name="LaButti K."/>
            <person name="Lipzen A."/>
            <person name="Waldron R."/>
            <person name="Moloney N.M."/>
            <person name="Sperisen C."/>
            <person name="Kredics L."/>
            <person name="Vagvoelgyi C."/>
            <person name="Patrignani A."/>
            <person name="Fitzpatrick D."/>
            <person name="Nagy I."/>
            <person name="Doyle S."/>
            <person name="Anderson J.B."/>
            <person name="Grigoriev I.V."/>
            <person name="Gueldener U."/>
            <person name="Muensterkoetter M."/>
            <person name="Nagy L.G."/>
        </authorList>
    </citation>
    <scope>NUCLEOTIDE SEQUENCE [LARGE SCALE GENOMIC DNA]</scope>
    <source>
        <strain evidence="3">28-4</strain>
    </source>
</reference>
<organism evidence="2 3">
    <name type="scientific">Armillaria solidipes</name>
    <dbReference type="NCBI Taxonomy" id="1076256"/>
    <lineage>
        <taxon>Eukaryota</taxon>
        <taxon>Fungi</taxon>
        <taxon>Dikarya</taxon>
        <taxon>Basidiomycota</taxon>
        <taxon>Agaricomycotina</taxon>
        <taxon>Agaricomycetes</taxon>
        <taxon>Agaricomycetidae</taxon>
        <taxon>Agaricales</taxon>
        <taxon>Marasmiineae</taxon>
        <taxon>Physalacriaceae</taxon>
        <taxon>Armillaria</taxon>
    </lineage>
</organism>
<evidence type="ECO:0000313" key="2">
    <source>
        <dbReference type="EMBL" id="PBK77266.1"/>
    </source>
</evidence>
<proteinExistence type="predicted"/>